<evidence type="ECO:0008006" key="4">
    <source>
        <dbReference type="Google" id="ProtNLM"/>
    </source>
</evidence>
<feature type="compositionally biased region" description="Basic and acidic residues" evidence="1">
    <location>
        <begin position="73"/>
        <end position="87"/>
    </location>
</feature>
<dbReference type="InterPro" id="IPR039914">
    <property type="entry name" value="SRP9-like"/>
</dbReference>
<dbReference type="AlphaFoldDB" id="A0A8S1K7H3"/>
<proteinExistence type="predicted"/>
<name>A0A8S1K7H3_PARPR</name>
<evidence type="ECO:0000256" key="1">
    <source>
        <dbReference type="SAM" id="MobiDB-lite"/>
    </source>
</evidence>
<protein>
    <recommendedName>
        <fullName evidence="4">Signal recognition particle 9 kDa protein</fullName>
    </recommendedName>
</protein>
<sequence length="98" mass="11313">MLKSWDSFMTAALDLLMESPQARAKVKYYKIKQLALLTVTDDKKHCIFKSRNVDEIEQFIKLTSKLMLNVDPNEVKEEPQDVKADKKQGKKKGKGNKK</sequence>
<dbReference type="PANTHER" id="PTHR12834">
    <property type="entry name" value="SIGNAL RECOGNITION PARTICLE 9 KDA PROTEIN"/>
    <property type="match status" value="1"/>
</dbReference>
<feature type="compositionally biased region" description="Basic residues" evidence="1">
    <location>
        <begin position="88"/>
        <end position="98"/>
    </location>
</feature>
<evidence type="ECO:0000313" key="3">
    <source>
        <dbReference type="Proteomes" id="UP000688137"/>
    </source>
</evidence>
<gene>
    <name evidence="2" type="ORF">PPRIM_AZ9-3.1.T0100352</name>
</gene>
<dbReference type="EMBL" id="CAJJDM010000007">
    <property type="protein sequence ID" value="CAD8046438.1"/>
    <property type="molecule type" value="Genomic_DNA"/>
</dbReference>
<organism evidence="2 3">
    <name type="scientific">Paramecium primaurelia</name>
    <dbReference type="NCBI Taxonomy" id="5886"/>
    <lineage>
        <taxon>Eukaryota</taxon>
        <taxon>Sar</taxon>
        <taxon>Alveolata</taxon>
        <taxon>Ciliophora</taxon>
        <taxon>Intramacronucleata</taxon>
        <taxon>Oligohymenophorea</taxon>
        <taxon>Peniculida</taxon>
        <taxon>Parameciidae</taxon>
        <taxon>Paramecium</taxon>
    </lineage>
</organism>
<dbReference type="GO" id="GO:0006614">
    <property type="term" value="P:SRP-dependent cotranslational protein targeting to membrane"/>
    <property type="evidence" value="ECO:0007669"/>
    <property type="project" value="InterPro"/>
</dbReference>
<feature type="region of interest" description="Disordered" evidence="1">
    <location>
        <begin position="73"/>
        <end position="98"/>
    </location>
</feature>
<dbReference type="Proteomes" id="UP000688137">
    <property type="component" value="Unassembled WGS sequence"/>
</dbReference>
<reference evidence="2" key="1">
    <citation type="submission" date="2021-01" db="EMBL/GenBank/DDBJ databases">
        <authorList>
            <consortium name="Genoscope - CEA"/>
            <person name="William W."/>
        </authorList>
    </citation>
    <scope>NUCLEOTIDE SEQUENCE</scope>
</reference>
<evidence type="ECO:0000313" key="2">
    <source>
        <dbReference type="EMBL" id="CAD8046438.1"/>
    </source>
</evidence>
<keyword evidence="3" id="KW-1185">Reference proteome</keyword>
<comment type="caution">
    <text evidence="2">The sequence shown here is derived from an EMBL/GenBank/DDBJ whole genome shotgun (WGS) entry which is preliminary data.</text>
</comment>
<accession>A0A8S1K7H3</accession>
<dbReference type="PANTHER" id="PTHR12834:SF12">
    <property type="entry name" value="SIGNAL RECOGNITION PARTICLE 9 KDA PROTEIN"/>
    <property type="match status" value="1"/>
</dbReference>
<dbReference type="GO" id="GO:0005786">
    <property type="term" value="C:signal recognition particle, endoplasmic reticulum targeting"/>
    <property type="evidence" value="ECO:0007669"/>
    <property type="project" value="TreeGrafter"/>
</dbReference>